<comment type="catalytic activity">
    <reaction evidence="1">
        <text>a di-trans,poly-cis-dolichal + NADP(+) = a di-trans,poly-cis-polyprenal + NADPH + H(+)</text>
        <dbReference type="Rhea" id="RHEA:80727"/>
        <dbReference type="Rhea" id="RHEA-COMP:19536"/>
        <dbReference type="Rhea" id="RHEA-COMP:19537"/>
        <dbReference type="ChEBI" id="CHEBI:15378"/>
        <dbReference type="ChEBI" id="CHEBI:57783"/>
        <dbReference type="ChEBI" id="CHEBI:58349"/>
        <dbReference type="ChEBI" id="CHEBI:231623"/>
        <dbReference type="ChEBI" id="CHEBI:231637"/>
        <dbReference type="EC" id="1.3.1.94"/>
    </reaction>
    <physiologicalReaction direction="right-to-left" evidence="1">
        <dbReference type="Rhea" id="RHEA:80729"/>
    </physiologicalReaction>
</comment>
<keyword evidence="1" id="KW-0472">Membrane</keyword>
<dbReference type="GO" id="GO:0160198">
    <property type="term" value="F:polyprenal reductase activity"/>
    <property type="evidence" value="ECO:0007669"/>
    <property type="project" value="UniProtKB-EC"/>
</dbReference>
<comment type="function">
    <text evidence="1">Plays a key role in early steps of protein N-linked glycosylation by being involved in the conversion of polyprenol into dolichol. Acts as a polyprenal reductase that mediates the reduction of polyprenal into dolichal in a NADP-dependent mechanism. Dolichols are required for the synthesis of dolichol-linked monosaccharides and the oligosaccharide precursor used for N-glycosylation.</text>
</comment>
<keyword evidence="1" id="KW-0256">Endoplasmic reticulum</keyword>
<dbReference type="UniPathway" id="UPA00378"/>
<dbReference type="GO" id="GO:0003865">
    <property type="term" value="F:3-oxo-5-alpha-steroid 4-dehydrogenase activity"/>
    <property type="evidence" value="ECO:0007669"/>
    <property type="project" value="TreeGrafter"/>
</dbReference>
<comment type="caution">
    <text evidence="1">Lacks conserved residue(s) required for the propagation of feature annotation.</text>
</comment>
<keyword evidence="1" id="KW-0812">Transmembrane</keyword>
<dbReference type="EC" id="1.3.1.94" evidence="1"/>
<evidence type="ECO:0000313" key="2">
    <source>
        <dbReference type="EMBL" id="NIE43117.1"/>
    </source>
</evidence>
<comment type="pathway">
    <text evidence="1">Protein modification; protein glycosylation.</text>
</comment>
<feature type="transmembrane region" description="Helical" evidence="1">
    <location>
        <begin position="127"/>
        <end position="147"/>
    </location>
</feature>
<dbReference type="GO" id="GO:0102389">
    <property type="term" value="F:polyprenol reductase activity"/>
    <property type="evidence" value="ECO:0007669"/>
    <property type="project" value="UniProtKB-UniRule"/>
</dbReference>
<accession>A0A6G4ZZC1</accession>
<dbReference type="GO" id="GO:0005789">
    <property type="term" value="C:endoplasmic reticulum membrane"/>
    <property type="evidence" value="ECO:0007669"/>
    <property type="project" value="UniProtKB-SubCell"/>
</dbReference>
<comment type="subcellular location">
    <subcellularLocation>
        <location evidence="1">Endoplasmic reticulum membrane</location>
    </subcellularLocation>
</comment>
<dbReference type="OrthoDB" id="5788137at2759"/>
<evidence type="ECO:0000256" key="1">
    <source>
        <dbReference type="RuleBase" id="RU367081"/>
    </source>
</evidence>
<keyword evidence="1" id="KW-1133">Transmembrane helix</keyword>
<organism evidence="2">
    <name type="scientific">Rhipicephalus microplus</name>
    <name type="common">Cattle tick</name>
    <name type="synonym">Boophilus microplus</name>
    <dbReference type="NCBI Taxonomy" id="6941"/>
    <lineage>
        <taxon>Eukaryota</taxon>
        <taxon>Metazoa</taxon>
        <taxon>Ecdysozoa</taxon>
        <taxon>Arthropoda</taxon>
        <taxon>Chelicerata</taxon>
        <taxon>Arachnida</taxon>
        <taxon>Acari</taxon>
        <taxon>Parasitiformes</taxon>
        <taxon>Ixodida</taxon>
        <taxon>Ixodoidea</taxon>
        <taxon>Ixodidae</taxon>
        <taxon>Rhipicephalinae</taxon>
        <taxon>Rhipicephalus</taxon>
        <taxon>Boophilus</taxon>
    </lineage>
</organism>
<proteinExistence type="inferred from homology"/>
<dbReference type="InterPro" id="IPR039698">
    <property type="entry name" value="Dfg10/SRD5A3"/>
</dbReference>
<name>A0A6G4ZZC1_RHIMP</name>
<protein>
    <recommendedName>
        <fullName evidence="1">Polyprenal reductase</fullName>
        <ecNumber evidence="1">1.3.1.94</ecNumber>
    </recommendedName>
</protein>
<keyword evidence="1" id="KW-0521">NADP</keyword>
<comment type="similarity">
    <text evidence="1">Belongs to the steroid 5-alpha reductase family. Polyprenal reductase subfamily.</text>
</comment>
<dbReference type="PANTHER" id="PTHR14624:SF0">
    <property type="entry name" value="POLYPRENOL REDUCTASE"/>
    <property type="match status" value="1"/>
</dbReference>
<feature type="transmembrane region" description="Helical" evidence="1">
    <location>
        <begin position="85"/>
        <end position="106"/>
    </location>
</feature>
<dbReference type="PANTHER" id="PTHR14624">
    <property type="entry name" value="DFG10 PROTEIN"/>
    <property type="match status" value="1"/>
</dbReference>
<dbReference type="AlphaFoldDB" id="A0A6G4ZZC1"/>
<sequence>MVQTLLSVWSCHLHSLHSIHGAVVRFGLPLPGAVIKLVNFFEPRPTGTVSATSILLVQLLETCQVYRRCYECMFVSVYSNVRMHVWHYLMGYFFYFGVQLTILANAPISSGSTLPRFSLTDISAHHVIGTAVFLGLSMCSLTLTFAWRP</sequence>
<reference evidence="2" key="1">
    <citation type="submission" date="2020-03" db="EMBL/GenBank/DDBJ databases">
        <title>A transcriptome and proteome of the tick Rhipicephalus microplus shaped by the genetic composition of its hosts and developmental stage.</title>
        <authorList>
            <person name="Garcia G.R."/>
            <person name="Ribeiro J.M.C."/>
            <person name="Maruyama S.R."/>
            <person name="Gardinasse L.G."/>
            <person name="Nelson K."/>
            <person name="Ferreira B.R."/>
            <person name="Andrade T.G."/>
            <person name="Santos I.K.F.M."/>
        </authorList>
    </citation>
    <scope>NUCLEOTIDE SEQUENCE</scope>
    <source>
        <strain evidence="2">NSGR</strain>
        <tissue evidence="2">Salivary glands</tissue>
    </source>
</reference>
<dbReference type="GO" id="GO:0016095">
    <property type="term" value="P:polyprenol catabolic process"/>
    <property type="evidence" value="ECO:0007669"/>
    <property type="project" value="UniProtKB-UniRule"/>
</dbReference>
<dbReference type="VEuPathDB" id="VectorBase:LOC119161359"/>
<keyword evidence="1" id="KW-0560">Oxidoreductase</keyword>
<dbReference type="EMBL" id="GIKN01000844">
    <property type="protein sequence ID" value="NIE43117.1"/>
    <property type="molecule type" value="Transcribed_RNA"/>
</dbReference>
<dbReference type="GO" id="GO:0006488">
    <property type="term" value="P:dolichol-linked oligosaccharide biosynthetic process"/>
    <property type="evidence" value="ECO:0007669"/>
    <property type="project" value="UniProtKB-UniRule"/>
</dbReference>